<dbReference type="GO" id="GO:0008270">
    <property type="term" value="F:zinc ion binding"/>
    <property type="evidence" value="ECO:0007669"/>
    <property type="project" value="UniProtKB-KW"/>
</dbReference>
<evidence type="ECO:0000259" key="16">
    <source>
        <dbReference type="PROSITE" id="PS51416"/>
    </source>
</evidence>
<dbReference type="Pfam" id="PF00023">
    <property type="entry name" value="Ank"/>
    <property type="match status" value="2"/>
</dbReference>
<dbReference type="InterPro" id="IPR043145">
    <property type="entry name" value="Znf_ZZ_sf"/>
</dbReference>
<feature type="repeat" description="ANK" evidence="11">
    <location>
        <begin position="621"/>
        <end position="653"/>
    </location>
</feature>
<evidence type="ECO:0000313" key="18">
    <source>
        <dbReference type="WBParaSite" id="TREG1_8230.1"/>
    </source>
</evidence>
<dbReference type="SUPFAM" id="SSF48403">
    <property type="entry name" value="Ankyrin repeat"/>
    <property type="match status" value="1"/>
</dbReference>
<reference evidence="18" key="2">
    <citation type="submission" date="2023-11" db="UniProtKB">
        <authorList>
            <consortium name="WormBaseParasite"/>
        </authorList>
    </citation>
    <scope>IDENTIFICATION</scope>
</reference>
<dbReference type="InterPro" id="IPR036770">
    <property type="entry name" value="Ankyrin_rpt-contain_sf"/>
</dbReference>
<evidence type="ECO:0000256" key="2">
    <source>
        <dbReference type="ARBA" id="ARBA00004906"/>
    </source>
</evidence>
<dbReference type="InterPro" id="IPR013083">
    <property type="entry name" value="Znf_RING/FYVE/PHD"/>
</dbReference>
<keyword evidence="11" id="KW-0040">ANK repeat</keyword>
<dbReference type="Gene3D" id="3.30.40.10">
    <property type="entry name" value="Zinc/RING finger domain, C3HC4 (zinc finger)"/>
    <property type="match status" value="2"/>
</dbReference>
<dbReference type="SUPFAM" id="SSF57850">
    <property type="entry name" value="RING/U-box"/>
    <property type="match status" value="2"/>
</dbReference>
<dbReference type="CDD" id="cd16727">
    <property type="entry name" value="RING-HC_MIB1_rpt3"/>
    <property type="match status" value="1"/>
</dbReference>
<keyword evidence="3" id="KW-0963">Cytoplasm</keyword>
<keyword evidence="5" id="KW-0479">Metal-binding</keyword>
<feature type="repeat" description="ANK" evidence="11">
    <location>
        <begin position="671"/>
        <end position="703"/>
    </location>
</feature>
<dbReference type="PROSITE" id="PS50089">
    <property type="entry name" value="ZF_RING_2"/>
    <property type="match status" value="2"/>
</dbReference>
<feature type="domain" description="MIB/HERC2" evidence="16">
    <location>
        <begin position="154"/>
        <end position="270"/>
    </location>
</feature>
<evidence type="ECO:0000256" key="10">
    <source>
        <dbReference type="ARBA" id="ARBA00022976"/>
    </source>
</evidence>
<dbReference type="GO" id="GO:0007219">
    <property type="term" value="P:Notch signaling pathway"/>
    <property type="evidence" value="ECO:0007669"/>
    <property type="project" value="UniProtKB-KW"/>
</dbReference>
<dbReference type="WBParaSite" id="TREG1_8230.1">
    <property type="protein sequence ID" value="TREG1_8230.1"/>
    <property type="gene ID" value="TREG1_8230"/>
</dbReference>
<keyword evidence="8" id="KW-0833">Ubl conjugation pathway</keyword>
<keyword evidence="6" id="KW-0677">Repeat</keyword>
<dbReference type="Proteomes" id="UP000050795">
    <property type="component" value="Unassembled WGS sequence"/>
</dbReference>
<dbReference type="Pfam" id="PF13920">
    <property type="entry name" value="zf-C3HC4_3"/>
    <property type="match status" value="2"/>
</dbReference>
<keyword evidence="7 12" id="KW-0863">Zinc-finger</keyword>
<evidence type="ECO:0000313" key="17">
    <source>
        <dbReference type="Proteomes" id="UP000050795"/>
    </source>
</evidence>
<dbReference type="SUPFAM" id="SSF159034">
    <property type="entry name" value="Mib/herc2 domain-like"/>
    <property type="match status" value="2"/>
</dbReference>
<dbReference type="InterPro" id="IPR001841">
    <property type="entry name" value="Znf_RING"/>
</dbReference>
<reference evidence="17" key="1">
    <citation type="submission" date="2022-06" db="EMBL/GenBank/DDBJ databases">
        <authorList>
            <person name="Berger JAMES D."/>
            <person name="Berger JAMES D."/>
        </authorList>
    </citation>
    <scope>NUCLEOTIDE SEQUENCE [LARGE SCALE GENOMIC DNA]</scope>
</reference>
<name>A0AA85KF19_TRIRE</name>
<evidence type="ECO:0000256" key="3">
    <source>
        <dbReference type="ARBA" id="ARBA00022490"/>
    </source>
</evidence>
<dbReference type="GO" id="GO:0004842">
    <property type="term" value="F:ubiquitin-protein transferase activity"/>
    <property type="evidence" value="ECO:0007669"/>
    <property type="project" value="InterPro"/>
</dbReference>
<dbReference type="InterPro" id="IPR037252">
    <property type="entry name" value="Mib_Herc2_sf"/>
</dbReference>
<feature type="domain" description="ZZ-type" evidence="15">
    <location>
        <begin position="91"/>
        <end position="143"/>
    </location>
</feature>
<feature type="domain" description="MIB/HERC2" evidence="16">
    <location>
        <begin position="11"/>
        <end position="85"/>
    </location>
</feature>
<protein>
    <recommendedName>
        <fullName evidence="19">RING-type E3 ubiquitin transferase</fullName>
    </recommendedName>
</protein>
<feature type="domain" description="RING-type" evidence="14">
    <location>
        <begin position="1027"/>
        <end position="1062"/>
    </location>
</feature>
<dbReference type="Pfam" id="PF06701">
    <property type="entry name" value="MIB_HERC2"/>
    <property type="match status" value="2"/>
</dbReference>
<feature type="region of interest" description="Disordered" evidence="13">
    <location>
        <begin position="784"/>
        <end position="806"/>
    </location>
</feature>
<dbReference type="Gene3D" id="3.30.60.90">
    <property type="match status" value="1"/>
</dbReference>
<organism evidence="17 18">
    <name type="scientific">Trichobilharzia regenti</name>
    <name type="common">Nasal bird schistosome</name>
    <dbReference type="NCBI Taxonomy" id="157069"/>
    <lineage>
        <taxon>Eukaryota</taxon>
        <taxon>Metazoa</taxon>
        <taxon>Spiralia</taxon>
        <taxon>Lophotrochozoa</taxon>
        <taxon>Platyhelminthes</taxon>
        <taxon>Trematoda</taxon>
        <taxon>Digenea</taxon>
        <taxon>Strigeidida</taxon>
        <taxon>Schistosomatoidea</taxon>
        <taxon>Schistosomatidae</taxon>
        <taxon>Trichobilharzia</taxon>
    </lineage>
</organism>
<feature type="repeat" description="ANK" evidence="11">
    <location>
        <begin position="551"/>
        <end position="583"/>
    </location>
</feature>
<feature type="region of interest" description="Disordered" evidence="13">
    <location>
        <begin position="333"/>
        <end position="353"/>
    </location>
</feature>
<dbReference type="Pfam" id="PF12796">
    <property type="entry name" value="Ank_2"/>
    <property type="match status" value="2"/>
</dbReference>
<comment type="pathway">
    <text evidence="2">Protein modification; protein ubiquitination.</text>
</comment>
<dbReference type="PANTHER" id="PTHR24202:SF4">
    <property type="entry name" value="E3 UBIQUITIN-PROTEIN LIGASE MIB2-RELATED"/>
    <property type="match status" value="1"/>
</dbReference>
<dbReference type="SMART" id="SM00184">
    <property type="entry name" value="RING"/>
    <property type="match status" value="3"/>
</dbReference>
<feature type="compositionally biased region" description="Polar residues" evidence="13">
    <location>
        <begin position="336"/>
        <end position="351"/>
    </location>
</feature>
<evidence type="ECO:0000256" key="4">
    <source>
        <dbReference type="ARBA" id="ARBA00022679"/>
    </source>
</evidence>
<dbReference type="PROSITE" id="PS50297">
    <property type="entry name" value="ANK_REP_REGION"/>
    <property type="match status" value="4"/>
</dbReference>
<feature type="domain" description="RING-type" evidence="14">
    <location>
        <begin position="1394"/>
        <end position="1427"/>
    </location>
</feature>
<dbReference type="GO" id="GO:0005737">
    <property type="term" value="C:cytoplasm"/>
    <property type="evidence" value="ECO:0007669"/>
    <property type="project" value="UniProtKB-SubCell"/>
</dbReference>
<dbReference type="InterPro" id="IPR000433">
    <property type="entry name" value="Znf_ZZ"/>
</dbReference>
<feature type="compositionally biased region" description="Polar residues" evidence="13">
    <location>
        <begin position="794"/>
        <end position="806"/>
    </location>
</feature>
<keyword evidence="9" id="KW-0862">Zinc</keyword>
<dbReference type="SMART" id="SM00248">
    <property type="entry name" value="ANK"/>
    <property type="match status" value="8"/>
</dbReference>
<evidence type="ECO:0000256" key="9">
    <source>
        <dbReference type="ARBA" id="ARBA00022833"/>
    </source>
</evidence>
<dbReference type="PROSITE" id="PS51416">
    <property type="entry name" value="MIB_HERC2"/>
    <property type="match status" value="2"/>
</dbReference>
<evidence type="ECO:0000256" key="11">
    <source>
        <dbReference type="PROSITE-ProRule" id="PRU00023"/>
    </source>
</evidence>
<dbReference type="PROSITE" id="PS50135">
    <property type="entry name" value="ZF_ZZ_2"/>
    <property type="match status" value="1"/>
</dbReference>
<dbReference type="Gene3D" id="2.30.30.40">
    <property type="entry name" value="SH3 Domains"/>
    <property type="match status" value="2"/>
</dbReference>
<proteinExistence type="predicted"/>
<evidence type="ECO:0000259" key="15">
    <source>
        <dbReference type="PROSITE" id="PS50135"/>
    </source>
</evidence>
<keyword evidence="10" id="KW-0914">Notch signaling pathway</keyword>
<evidence type="ECO:0000256" key="13">
    <source>
        <dbReference type="SAM" id="MobiDB-lite"/>
    </source>
</evidence>
<feature type="repeat" description="ANK" evidence="11">
    <location>
        <begin position="408"/>
        <end position="440"/>
    </location>
</feature>
<dbReference type="SMART" id="SM00291">
    <property type="entry name" value="ZnF_ZZ"/>
    <property type="match status" value="1"/>
</dbReference>
<dbReference type="PANTHER" id="PTHR24202">
    <property type="entry name" value="E3 UBIQUITIN-PROTEIN LIGASE MIB2"/>
    <property type="match status" value="1"/>
</dbReference>
<evidence type="ECO:0000259" key="14">
    <source>
        <dbReference type="PROSITE" id="PS50089"/>
    </source>
</evidence>
<evidence type="ECO:0000256" key="7">
    <source>
        <dbReference type="ARBA" id="ARBA00022771"/>
    </source>
</evidence>
<dbReference type="GO" id="GO:0016567">
    <property type="term" value="P:protein ubiquitination"/>
    <property type="evidence" value="ECO:0007669"/>
    <property type="project" value="InterPro"/>
</dbReference>
<dbReference type="InterPro" id="IPR010606">
    <property type="entry name" value="Mib_Herc2"/>
</dbReference>
<sequence>MMRSNRENVTQNELQDAGTYCTGVGCRVVRGPDWKWNKQDGGEGHVGSVKRFDTSGEAIVVWDSGIVANYRCGVLGFDLRVLDSSPTGLKHPGTICEGCHESPIYGIRWKCVVCLSTDLCSTCYHGDKHSLGHQFLRITAPYKTRVIVGQRTRQRRIESLGLFPKARVVRGIDWSWNNQDCVLPFTASNSASIMLGSPGSGSAYRTNLNSDDNGSSDPIVLPTQGRITSRKDWYNWAPRSAATVAWDSGARNVYRVGYGGQVDLKVAISNRDGVLALPSRSVAHNDSSSSEELMFTRSAISEGVPTEDNSSETQFIAIQCYSEPATRINRSHTDDTQSFFSENPFDTSTSIGFHDEPQIANFESANTSTAQSGNNSSEDLIQAARDGDVDRLRCLLQHQNADVNGTSGGLTALHAACEEGHLACVTLLLQNGARRRNLDSADNEAIHSAARSGNLDVLRYLMRSNIDRVARIVDISEENNITEGNLVDLDDNSLGAGDDNNLFDREDIPNINSRNSVQQTPLHLAVNRLNLPMAQCLLEEMNALPNLQDCDGDTPLHDAISSQHIGLVRLLLRHNPDLTILNNSGQNALHCSAVYGSAEITRLLLEHCSLTPWIVDEPQPDGLTALHLASLSGNLEAVDLFLQAGASPNLVVRRPAGLPPLEGCDSEILGSVFTPLHLAVHRAHPDIVCILLCHGARAGCRSGAGRSPMQLALTALAENEELQSASVTRFNVALVPFLASVARILVRMADSLKLTSASTGVLSGGMNRVRLQQNRNNNEEQLIEIDNDNEVESNRNTTAGSSTLTSPSPLCRRLKSTIKATLKTGVSRNVVIAACLATAIGAESWSSRLSEDSLEIVEDDMDNVSPEMISENFFTDIFRECRDPVIQLALQQCHMEALNFMKCCSVNSESVNRSPRHETNQPNSPLPQLISDSDEENLVDAFFQTDNRQVSQTDLISSCSVVGSNNSYIIQPSIMNQAAENPLNQPISIENELIPEPNNLQFNLSQSSIYTLLPPTLDEMDLEWRECLVCSERNRSTIMLPCGHIITCETCTPLIKKCLLCRQRITGYHKFAPCCECSLSNGVVLARPCSHMLWCKSCLETKVHHLEIIHQITAISFGSSDDDESGGSLINTASNSVVNSNNPSLSTAVAAVAVASASTSTGIATNTPAVQSNRDIDELDPLFARDVPAASSFITRNNNINSWRNVPLGRLLSMITKLHSLLDELLTGGICLSGCPTCGNAVQSLWPVIVACSGVNHQSTSVALGQDRRDSNPFTVNSSNNNEANLISNVSNITNVLPTNNSVLGNVQTEMELVQNQLSNKPPHNVSPMDNQTLSGLVNSSNRQGIIAPNNQLHQDVNQADIRGRPRGPRAPLCERELRRLKHELQVMREQIRCPICLDRSRNLVFMCGHATCQWCGDQVTVCPICRREVESRIILY</sequence>
<dbReference type="InterPro" id="IPR002110">
    <property type="entry name" value="Ankyrin_rpt"/>
</dbReference>
<dbReference type="Gene3D" id="1.25.40.20">
    <property type="entry name" value="Ankyrin repeat-containing domain"/>
    <property type="match status" value="3"/>
</dbReference>
<accession>A0AA85KF19</accession>
<evidence type="ECO:0000256" key="6">
    <source>
        <dbReference type="ARBA" id="ARBA00022737"/>
    </source>
</evidence>
<dbReference type="PROSITE" id="PS50088">
    <property type="entry name" value="ANK_REPEAT"/>
    <property type="match status" value="4"/>
</dbReference>
<evidence type="ECO:0000256" key="1">
    <source>
        <dbReference type="ARBA" id="ARBA00004496"/>
    </source>
</evidence>
<evidence type="ECO:0008006" key="19">
    <source>
        <dbReference type="Google" id="ProtNLM"/>
    </source>
</evidence>
<comment type="subcellular location">
    <subcellularLocation>
        <location evidence="1">Cytoplasm</location>
    </subcellularLocation>
</comment>
<keyword evidence="4" id="KW-0808">Transferase</keyword>
<keyword evidence="17" id="KW-1185">Reference proteome</keyword>
<dbReference type="Pfam" id="PF00569">
    <property type="entry name" value="ZZ"/>
    <property type="match status" value="1"/>
</dbReference>
<evidence type="ECO:0000256" key="8">
    <source>
        <dbReference type="ARBA" id="ARBA00022786"/>
    </source>
</evidence>
<evidence type="ECO:0000256" key="5">
    <source>
        <dbReference type="ARBA" id="ARBA00022723"/>
    </source>
</evidence>
<evidence type="ECO:0000256" key="12">
    <source>
        <dbReference type="PROSITE-ProRule" id="PRU00228"/>
    </source>
</evidence>